<dbReference type="PANTHER" id="PTHR21064:SF6">
    <property type="entry name" value="AMINOGLYCOSIDE PHOSPHOTRANSFERASE DOMAIN-CONTAINING PROTEIN"/>
    <property type="match status" value="1"/>
</dbReference>
<sequence>MGVKTELTLEELCQLFPKYDFKQIIPTTNGIMDTTYIVKNSSDAYILKKYERKMGKKVQTEQALLEHLLPCKLNTPQFLEQNKGWYLYTKLQGSMPKTTKLFHIHSLARFLAVFHNKSRNFKDTSPFLQQYDINAMLAFVKKNHFYFYKKLSSLQKFRLKQEGFIHGDIFKDNTLFHKNNIAVFDFIDGGLGEFAFDAAVALLSFNPKNRQLFTRVFLATYNQKKKRKITPAALQKQRNIAAAFYALLRINHDKKTKRAKEMYNTF</sequence>
<dbReference type="AlphaFoldDB" id="A0A7M1B1E1"/>
<organism evidence="3 4">
    <name type="scientific">Sulfurimonas sediminis</name>
    <dbReference type="NCBI Taxonomy" id="2590020"/>
    <lineage>
        <taxon>Bacteria</taxon>
        <taxon>Pseudomonadati</taxon>
        <taxon>Campylobacterota</taxon>
        <taxon>Epsilonproteobacteria</taxon>
        <taxon>Campylobacterales</taxon>
        <taxon>Sulfurimonadaceae</taxon>
        <taxon>Sulfurimonas</taxon>
    </lineage>
</organism>
<dbReference type="SUPFAM" id="SSF56112">
    <property type="entry name" value="Protein kinase-like (PK-like)"/>
    <property type="match status" value="1"/>
</dbReference>
<dbReference type="Pfam" id="PF01636">
    <property type="entry name" value="APH"/>
    <property type="match status" value="1"/>
</dbReference>
<dbReference type="Gene3D" id="3.90.1200.10">
    <property type="match status" value="1"/>
</dbReference>
<gene>
    <name evidence="3" type="ORF">FJR45_00690</name>
</gene>
<evidence type="ECO:0000256" key="1">
    <source>
        <dbReference type="ARBA" id="ARBA00038240"/>
    </source>
</evidence>
<keyword evidence="4" id="KW-1185">Reference proteome</keyword>
<keyword evidence="3" id="KW-0808">Transferase</keyword>
<dbReference type="Gene3D" id="3.30.200.20">
    <property type="entry name" value="Phosphorylase Kinase, domain 1"/>
    <property type="match status" value="1"/>
</dbReference>
<dbReference type="InterPro" id="IPR050249">
    <property type="entry name" value="Pseudomonas-type_ThrB"/>
</dbReference>
<protein>
    <submittedName>
        <fullName evidence="3">Phosphotransferase</fullName>
    </submittedName>
</protein>
<dbReference type="InterPro" id="IPR011009">
    <property type="entry name" value="Kinase-like_dom_sf"/>
</dbReference>
<evidence type="ECO:0000259" key="2">
    <source>
        <dbReference type="Pfam" id="PF01636"/>
    </source>
</evidence>
<proteinExistence type="inferred from homology"/>
<dbReference type="EMBL" id="CP041235">
    <property type="protein sequence ID" value="QOP42548.1"/>
    <property type="molecule type" value="Genomic_DNA"/>
</dbReference>
<dbReference type="RefSeq" id="WP_193150911.1">
    <property type="nucleotide sequence ID" value="NZ_CP041235.1"/>
</dbReference>
<dbReference type="InterPro" id="IPR002575">
    <property type="entry name" value="Aminoglycoside_PTrfase"/>
</dbReference>
<dbReference type="PANTHER" id="PTHR21064">
    <property type="entry name" value="AMINOGLYCOSIDE PHOSPHOTRANSFERASE DOMAIN-CONTAINING PROTEIN-RELATED"/>
    <property type="match status" value="1"/>
</dbReference>
<dbReference type="Proteomes" id="UP000593719">
    <property type="component" value="Chromosome"/>
</dbReference>
<dbReference type="GO" id="GO:0009088">
    <property type="term" value="P:threonine biosynthetic process"/>
    <property type="evidence" value="ECO:0007669"/>
    <property type="project" value="TreeGrafter"/>
</dbReference>
<dbReference type="GO" id="GO:0004413">
    <property type="term" value="F:homoserine kinase activity"/>
    <property type="evidence" value="ECO:0007669"/>
    <property type="project" value="TreeGrafter"/>
</dbReference>
<feature type="domain" description="Aminoglycoside phosphotransferase" evidence="2">
    <location>
        <begin position="29"/>
        <end position="221"/>
    </location>
</feature>
<name>A0A7M1B1E1_9BACT</name>
<evidence type="ECO:0000313" key="4">
    <source>
        <dbReference type="Proteomes" id="UP000593719"/>
    </source>
</evidence>
<reference evidence="3 4" key="1">
    <citation type="submission" date="2019-06" db="EMBL/GenBank/DDBJ databases">
        <title>Sulfurimonas gotlandica sp. nov., a chemoautotrophic and psychrotolerant epsilonproteobacterium isolated from a pelagic redoxcline, and an emended description of the genus Sulfurimonas.</title>
        <authorList>
            <person name="Wang S."/>
            <person name="Jiang L."/>
            <person name="Shao Z."/>
        </authorList>
    </citation>
    <scope>NUCLEOTIDE SEQUENCE [LARGE SCALE GENOMIC DNA]</scope>
    <source>
        <strain evidence="3 4">S2-6</strain>
    </source>
</reference>
<accession>A0A7M1B1E1</accession>
<evidence type="ECO:0000313" key="3">
    <source>
        <dbReference type="EMBL" id="QOP42548.1"/>
    </source>
</evidence>
<comment type="similarity">
    <text evidence="1">Belongs to the pseudomonas-type ThrB family.</text>
</comment>
<dbReference type="KEGG" id="ssei:FJR45_00690"/>